<evidence type="ECO:0000313" key="3">
    <source>
        <dbReference type="EMBL" id="KAA6383014.1"/>
    </source>
</evidence>
<evidence type="ECO:0000259" key="2">
    <source>
        <dbReference type="Pfam" id="PF02214"/>
    </source>
</evidence>
<dbReference type="CDD" id="cd18316">
    <property type="entry name" value="BTB_POZ_KCTD-like"/>
    <property type="match status" value="1"/>
</dbReference>
<evidence type="ECO:0000313" key="4">
    <source>
        <dbReference type="Proteomes" id="UP000324800"/>
    </source>
</evidence>
<dbReference type="InterPro" id="IPR011333">
    <property type="entry name" value="SKP1/BTB/POZ_sf"/>
</dbReference>
<dbReference type="InterPro" id="IPR003131">
    <property type="entry name" value="T1-type_BTB"/>
</dbReference>
<proteinExistence type="predicted"/>
<comment type="caution">
    <text evidence="3">The sequence shown here is derived from an EMBL/GenBank/DDBJ whole genome shotgun (WGS) entry which is preliminary data.</text>
</comment>
<dbReference type="PANTHER" id="PTHR14499">
    <property type="entry name" value="POTASSIUM CHANNEL TETRAMERIZATION DOMAIN-CONTAINING"/>
    <property type="match status" value="1"/>
</dbReference>
<feature type="domain" description="Potassium channel tetramerisation-type BTB" evidence="2">
    <location>
        <begin position="61"/>
        <end position="150"/>
    </location>
</feature>
<dbReference type="Pfam" id="PF02214">
    <property type="entry name" value="BTB_2"/>
    <property type="match status" value="1"/>
</dbReference>
<dbReference type="AlphaFoldDB" id="A0A5J4VKL6"/>
<dbReference type="Gene3D" id="3.30.710.10">
    <property type="entry name" value="Potassium Channel Kv1.1, Chain A"/>
    <property type="match status" value="1"/>
</dbReference>
<evidence type="ECO:0000256" key="1">
    <source>
        <dbReference type="SAM" id="Coils"/>
    </source>
</evidence>
<dbReference type="Proteomes" id="UP000324800">
    <property type="component" value="Unassembled WGS sequence"/>
</dbReference>
<protein>
    <recommendedName>
        <fullName evidence="2">Potassium channel tetramerisation-type BTB domain-containing protein</fullName>
    </recommendedName>
</protein>
<dbReference type="GO" id="GO:0051260">
    <property type="term" value="P:protein homooligomerization"/>
    <property type="evidence" value="ECO:0007669"/>
    <property type="project" value="InterPro"/>
</dbReference>
<dbReference type="EMBL" id="SNRW01006466">
    <property type="protein sequence ID" value="KAA6383014.1"/>
    <property type="molecule type" value="Genomic_DNA"/>
</dbReference>
<gene>
    <name evidence="3" type="ORF">EZS28_021459</name>
</gene>
<reference evidence="3 4" key="1">
    <citation type="submission" date="2019-03" db="EMBL/GenBank/DDBJ databases">
        <title>Single cell metagenomics reveals metabolic interactions within the superorganism composed of flagellate Streblomastix strix and complex community of Bacteroidetes bacteria on its surface.</title>
        <authorList>
            <person name="Treitli S.C."/>
            <person name="Kolisko M."/>
            <person name="Husnik F."/>
            <person name="Keeling P."/>
            <person name="Hampl V."/>
        </authorList>
    </citation>
    <scope>NUCLEOTIDE SEQUENCE [LARGE SCALE GENOMIC DNA]</scope>
    <source>
        <strain evidence="3">ST1C</strain>
    </source>
</reference>
<dbReference type="SUPFAM" id="SSF54695">
    <property type="entry name" value="POZ domain"/>
    <property type="match status" value="1"/>
</dbReference>
<dbReference type="OrthoDB" id="2414723at2759"/>
<feature type="coiled-coil region" evidence="1">
    <location>
        <begin position="23"/>
        <end position="53"/>
    </location>
</feature>
<organism evidence="3 4">
    <name type="scientific">Streblomastix strix</name>
    <dbReference type="NCBI Taxonomy" id="222440"/>
    <lineage>
        <taxon>Eukaryota</taxon>
        <taxon>Metamonada</taxon>
        <taxon>Preaxostyla</taxon>
        <taxon>Oxymonadida</taxon>
        <taxon>Streblomastigidae</taxon>
        <taxon>Streblomastix</taxon>
    </lineage>
</organism>
<accession>A0A5J4VKL6</accession>
<sequence length="201" mass="23453">MHSEKKDFEEKTKRFDEMTKRVRKQLIQQRVELELKRQQLESEKEEFAKQQSLINEDTKIIELNVGGEIFMAQKATLARYNHSLLARQLREEAPCQYDKNGRLFIDRNPKTFRLVLDYLRNGSLPAQFTSDEVKRAFEHDMEYFQLGPQLVPFIPLWSKYLKSTGVTISEDGKSAEVSGADGDHLVLLGDKAKQIFIWRTA</sequence>
<keyword evidence="1" id="KW-0175">Coiled coil</keyword>
<dbReference type="PANTHER" id="PTHR14499:SF136">
    <property type="entry name" value="GH08630P"/>
    <property type="match status" value="1"/>
</dbReference>
<name>A0A5J4VKL6_9EUKA</name>